<keyword evidence="4" id="KW-1185">Reference proteome</keyword>
<sequence length="166" mass="18087">MATQLKQARSPGAPVELMPGDVTLGPTGAQFKTLLGSCVSVILTDPRRTVGSMCHIVHVGTPNAENRHNTAYGVAAMHTMFTELRAKGINPRMCEAYVYGGGNMFPQLFREKHVGSNNVDWVMNYLETHGVPVVDQCLGGTGYRKVSWIVGQQDPVVETVFPEQGR</sequence>
<reference evidence="3 4" key="1">
    <citation type="submission" date="2018-05" db="EMBL/GenBank/DDBJ databases">
        <title>Rhodoferax soyangensis sp.nov., isolated from an oligotrophic freshwater lake.</title>
        <authorList>
            <person name="Park M."/>
        </authorList>
    </citation>
    <scope>NUCLEOTIDE SEQUENCE [LARGE SCALE GENOMIC DNA]</scope>
    <source>
        <strain evidence="3 4">IMCC26218</strain>
    </source>
</reference>
<dbReference type="OrthoDB" id="9807202at2"/>
<dbReference type="RefSeq" id="WP_117177923.1">
    <property type="nucleotide sequence ID" value="NZ_QFZK01000007.1"/>
</dbReference>
<dbReference type="PANTHER" id="PTHR35147">
    <property type="entry name" value="CHEMORECEPTOR GLUTAMINE DEAMIDASE CHED-RELATED"/>
    <property type="match status" value="1"/>
</dbReference>
<evidence type="ECO:0000313" key="3">
    <source>
        <dbReference type="EMBL" id="RFO96589.1"/>
    </source>
</evidence>
<dbReference type="InterPro" id="IPR011324">
    <property type="entry name" value="Cytotoxic_necrot_fac-like_cat"/>
</dbReference>
<name>A0A3E1RB56_9BURK</name>
<organism evidence="3 4">
    <name type="scientific">Rhodoferax lacus</name>
    <dbReference type="NCBI Taxonomy" id="2184758"/>
    <lineage>
        <taxon>Bacteria</taxon>
        <taxon>Pseudomonadati</taxon>
        <taxon>Pseudomonadota</taxon>
        <taxon>Betaproteobacteria</taxon>
        <taxon>Burkholderiales</taxon>
        <taxon>Comamonadaceae</taxon>
        <taxon>Rhodoferax</taxon>
    </lineage>
</organism>
<dbReference type="EMBL" id="QFZK01000007">
    <property type="protein sequence ID" value="RFO96589.1"/>
    <property type="molecule type" value="Genomic_DNA"/>
</dbReference>
<evidence type="ECO:0000313" key="4">
    <source>
        <dbReference type="Proteomes" id="UP000260665"/>
    </source>
</evidence>
<evidence type="ECO:0000256" key="2">
    <source>
        <dbReference type="ARBA" id="ARBA00022801"/>
    </source>
</evidence>
<dbReference type="PANTHER" id="PTHR35147:SF3">
    <property type="entry name" value="CHEMORECEPTOR GLUTAMINE DEAMIDASE CHED 1-RELATED"/>
    <property type="match status" value="1"/>
</dbReference>
<dbReference type="AlphaFoldDB" id="A0A3E1RB56"/>
<protein>
    <recommendedName>
        <fullName evidence="5">Chemoreceptor glutamine deamidase CheD</fullName>
    </recommendedName>
</protein>
<dbReference type="Gene3D" id="3.30.1330.200">
    <property type="match status" value="1"/>
</dbReference>
<dbReference type="GO" id="GO:0006935">
    <property type="term" value="P:chemotaxis"/>
    <property type="evidence" value="ECO:0007669"/>
    <property type="project" value="UniProtKB-KW"/>
</dbReference>
<keyword evidence="2" id="KW-0378">Hydrolase</keyword>
<dbReference type="InterPro" id="IPR005659">
    <property type="entry name" value="Chemorcpt_Glu_NH3ase_CheD"/>
</dbReference>
<dbReference type="InterPro" id="IPR038592">
    <property type="entry name" value="CheD-like_sf"/>
</dbReference>
<comment type="caution">
    <text evidence="3">The sequence shown here is derived from an EMBL/GenBank/DDBJ whole genome shotgun (WGS) entry which is preliminary data.</text>
</comment>
<dbReference type="Proteomes" id="UP000260665">
    <property type="component" value="Unassembled WGS sequence"/>
</dbReference>
<proteinExistence type="predicted"/>
<dbReference type="GO" id="GO:0050568">
    <property type="term" value="F:protein-glutamine glutaminase activity"/>
    <property type="evidence" value="ECO:0007669"/>
    <property type="project" value="InterPro"/>
</dbReference>
<accession>A0A3E1RB56</accession>
<gene>
    <name evidence="3" type="ORF">DIC66_13215</name>
</gene>
<evidence type="ECO:0000256" key="1">
    <source>
        <dbReference type="ARBA" id="ARBA00022500"/>
    </source>
</evidence>
<dbReference type="CDD" id="cd16352">
    <property type="entry name" value="CheD"/>
    <property type="match status" value="1"/>
</dbReference>
<evidence type="ECO:0008006" key="5">
    <source>
        <dbReference type="Google" id="ProtNLM"/>
    </source>
</evidence>
<dbReference type="SUPFAM" id="SSF64438">
    <property type="entry name" value="CNF1/YfiH-like putative cysteine hydrolases"/>
    <property type="match status" value="1"/>
</dbReference>
<keyword evidence="1" id="KW-0145">Chemotaxis</keyword>
<dbReference type="Pfam" id="PF03975">
    <property type="entry name" value="CheD"/>
    <property type="match status" value="1"/>
</dbReference>